<dbReference type="InterPro" id="IPR014016">
    <property type="entry name" value="UvrD-like_ATP-bd"/>
</dbReference>
<evidence type="ECO:0000259" key="10">
    <source>
        <dbReference type="PROSITE" id="PS51198"/>
    </source>
</evidence>
<accession>A0ABS0F2M2</accession>
<keyword evidence="5" id="KW-0413">Isomerase</keyword>
<evidence type="ECO:0000313" key="11">
    <source>
        <dbReference type="EMBL" id="MBF8377528.1"/>
    </source>
</evidence>
<protein>
    <recommendedName>
        <fullName evidence="7">DNA 3'-5' helicase</fullName>
        <ecNumber evidence="7">5.6.2.4</ecNumber>
    </recommendedName>
</protein>
<organism evidence="11 12">
    <name type="scientific">Alicyclobacillus mali</name>
    <name type="common">ex Roth et al. 2021</name>
    <dbReference type="NCBI Taxonomy" id="1123961"/>
    <lineage>
        <taxon>Bacteria</taxon>
        <taxon>Bacillati</taxon>
        <taxon>Bacillota</taxon>
        <taxon>Bacilli</taxon>
        <taxon>Bacillales</taxon>
        <taxon>Alicyclobacillaceae</taxon>
        <taxon>Alicyclobacillus</taxon>
    </lineage>
</organism>
<gene>
    <name evidence="11" type="ORF">IW967_06580</name>
</gene>
<evidence type="ECO:0000256" key="6">
    <source>
        <dbReference type="ARBA" id="ARBA00034617"/>
    </source>
</evidence>
<dbReference type="Pfam" id="PF13361">
    <property type="entry name" value="UvrD_C"/>
    <property type="match status" value="2"/>
</dbReference>
<evidence type="ECO:0000256" key="9">
    <source>
        <dbReference type="PROSITE-ProRule" id="PRU00560"/>
    </source>
</evidence>
<evidence type="ECO:0000256" key="5">
    <source>
        <dbReference type="ARBA" id="ARBA00023235"/>
    </source>
</evidence>
<dbReference type="PANTHER" id="PTHR11070">
    <property type="entry name" value="UVRD / RECB / PCRA DNA HELICASE FAMILY MEMBER"/>
    <property type="match status" value="1"/>
</dbReference>
<dbReference type="PANTHER" id="PTHR11070:SF45">
    <property type="entry name" value="DNA 3'-5' HELICASE"/>
    <property type="match status" value="1"/>
</dbReference>
<evidence type="ECO:0000256" key="4">
    <source>
        <dbReference type="ARBA" id="ARBA00022840"/>
    </source>
</evidence>
<dbReference type="Pfam" id="PF00580">
    <property type="entry name" value="UvrD-helicase"/>
    <property type="match status" value="1"/>
</dbReference>
<feature type="binding site" evidence="9">
    <location>
        <begin position="332"/>
        <end position="339"/>
    </location>
    <ligand>
        <name>ATP</name>
        <dbReference type="ChEBI" id="CHEBI:30616"/>
    </ligand>
</feature>
<dbReference type="EMBL" id="JADPKZ010000037">
    <property type="protein sequence ID" value="MBF8377528.1"/>
    <property type="molecule type" value="Genomic_DNA"/>
</dbReference>
<sequence>MATVAIHDTFLESYARLPHAEQKRVKRLIDDLRTDRVGGSRHLERYLEAADDKVYSIRLSDAYRAIVVRPPGENVYLLAWVDHHDEAYRWARRRRFEVNPYTRTLQVWDVEETEVPGTGTEAEAHLRAQVNGEIGERAEAESKVAWLELLTDEMLLRLGIPADFLPRLRRIHSDSDLEQLLDVLPQEAGEALQFLAIGEPYESVLQWVLESTRVGAETVADETTEGEPSGAYIPVPAAEKLERGASPQSASNAEGGGAVTAHLLPVREADPAPGSFLDALTRQGSRRVVVVTSDEQLQAMLEQPLAKWRIFLHPSQRSLVEAHFRGPVRVLGGAGTGKTVVALHRARWLAQHLEGGRILVTTFNRNLAETLRQQLESMCTPEELERLEVCGIDQLAYRVFQLALRENGRSVSHPELFDPADRRAQSYWDAALREEGWDLSQRRLVIDEYIHVIQFHGIDTWDEYVATPRTGRGIRLSRPQRAAIWRVVERFRTLTQAEGLYTYTDILHIARQWLESHPGIVVFRAAVVDEAQDFHPEAFRLLRALVPPGDNDLFITGDAHQRIYGSRVVLSRCGIHIRGRRSRRLRINYRTTEQIRRDALGVLSGLAIDDLDNGVDDGRDVSLLSGPKPERVHFATFEQEAVYVADQIQSLLSSGIVGHEVAVLARTHDLSRRMCEELDRIGVPVELLETRDALAADGRVRCGTMHRSKGLEFRAVFVVGVSEGIMPPTSAVEEVAGEPDRLDQLWQLERSLLYVAATRARDRLFVSSHGTPSPLWPTDSTTRCDR</sequence>
<evidence type="ECO:0000256" key="1">
    <source>
        <dbReference type="ARBA" id="ARBA00022741"/>
    </source>
</evidence>
<evidence type="ECO:0000256" key="3">
    <source>
        <dbReference type="ARBA" id="ARBA00022806"/>
    </source>
</evidence>
<keyword evidence="4 9" id="KW-0067">ATP-binding</keyword>
<comment type="catalytic activity">
    <reaction evidence="8">
        <text>ATP + H2O = ADP + phosphate + H(+)</text>
        <dbReference type="Rhea" id="RHEA:13065"/>
        <dbReference type="ChEBI" id="CHEBI:15377"/>
        <dbReference type="ChEBI" id="CHEBI:15378"/>
        <dbReference type="ChEBI" id="CHEBI:30616"/>
        <dbReference type="ChEBI" id="CHEBI:43474"/>
        <dbReference type="ChEBI" id="CHEBI:456216"/>
        <dbReference type="EC" id="5.6.2.4"/>
    </reaction>
</comment>
<dbReference type="PROSITE" id="PS51198">
    <property type="entry name" value="UVRD_HELICASE_ATP_BIND"/>
    <property type="match status" value="1"/>
</dbReference>
<dbReference type="InterPro" id="IPR027417">
    <property type="entry name" value="P-loop_NTPase"/>
</dbReference>
<keyword evidence="12" id="KW-1185">Reference proteome</keyword>
<dbReference type="Proteomes" id="UP000642910">
    <property type="component" value="Unassembled WGS sequence"/>
</dbReference>
<keyword evidence="3 9" id="KW-0347">Helicase</keyword>
<dbReference type="Gene3D" id="3.40.50.300">
    <property type="entry name" value="P-loop containing nucleotide triphosphate hydrolases"/>
    <property type="match status" value="3"/>
</dbReference>
<evidence type="ECO:0000256" key="8">
    <source>
        <dbReference type="ARBA" id="ARBA00048988"/>
    </source>
</evidence>
<keyword evidence="2 9" id="KW-0378">Hydrolase</keyword>
<comment type="catalytic activity">
    <reaction evidence="6">
        <text>Couples ATP hydrolysis with the unwinding of duplex DNA by translocating in the 3'-5' direction.</text>
        <dbReference type="EC" id="5.6.2.4"/>
    </reaction>
</comment>
<proteinExistence type="predicted"/>
<dbReference type="CDD" id="cd18807">
    <property type="entry name" value="SF1_C_UvrD"/>
    <property type="match status" value="1"/>
</dbReference>
<dbReference type="InterPro" id="IPR035093">
    <property type="entry name" value="RelE/ParE_toxin_dom_sf"/>
</dbReference>
<feature type="domain" description="UvrD-like helicase ATP-binding" evidence="10">
    <location>
        <begin position="311"/>
        <end position="592"/>
    </location>
</feature>
<reference evidence="11 12" key="1">
    <citation type="submission" date="2020-11" db="EMBL/GenBank/DDBJ databases">
        <title>Genomic insight of Alicyclobacillus mali FL 18 reveals a new arsenic-resistant strain, with potential in environmental biotechnology.</title>
        <authorList>
            <person name="Fiorentino G."/>
            <person name="Gallo G."/>
            <person name="Aulitto M."/>
        </authorList>
    </citation>
    <scope>NUCLEOTIDE SEQUENCE [LARGE SCALE GENOMIC DNA]</scope>
    <source>
        <strain evidence="11 12">FL 18</strain>
    </source>
</reference>
<dbReference type="SUPFAM" id="SSF52540">
    <property type="entry name" value="P-loop containing nucleoside triphosphate hydrolases"/>
    <property type="match status" value="1"/>
</dbReference>
<dbReference type="InterPro" id="IPR014017">
    <property type="entry name" value="DNA_helicase_UvrD-like_C"/>
</dbReference>
<dbReference type="InterPro" id="IPR000212">
    <property type="entry name" value="DNA_helicase_UvrD/REP"/>
</dbReference>
<keyword evidence="1 9" id="KW-0547">Nucleotide-binding</keyword>
<comment type="caution">
    <text evidence="11">The sequence shown here is derived from an EMBL/GenBank/DDBJ whole genome shotgun (WGS) entry which is preliminary data.</text>
</comment>
<dbReference type="EC" id="5.6.2.4" evidence="7"/>
<dbReference type="SUPFAM" id="SSF143011">
    <property type="entry name" value="RelE-like"/>
    <property type="match status" value="1"/>
</dbReference>
<name>A0ABS0F2M2_9BACL</name>
<evidence type="ECO:0000256" key="7">
    <source>
        <dbReference type="ARBA" id="ARBA00034808"/>
    </source>
</evidence>
<evidence type="ECO:0000313" key="12">
    <source>
        <dbReference type="Proteomes" id="UP000642910"/>
    </source>
</evidence>
<evidence type="ECO:0000256" key="2">
    <source>
        <dbReference type="ARBA" id="ARBA00022801"/>
    </source>
</evidence>
<dbReference type="RefSeq" id="WP_195867434.1">
    <property type="nucleotide sequence ID" value="NZ_JADPKZ010000037.1"/>
</dbReference>